<name>I1YJ08_METFJ</name>
<dbReference type="InterPro" id="IPR050582">
    <property type="entry name" value="HAD-like_SerB"/>
</dbReference>
<keyword evidence="6 11" id="KW-0378">Hydrolase</keyword>
<dbReference type="STRING" id="754477.Q7C_1760"/>
<dbReference type="PANTHER" id="PTHR43344:SF13">
    <property type="entry name" value="PHOSPHATASE RV3661-RELATED"/>
    <property type="match status" value="1"/>
</dbReference>
<dbReference type="Proteomes" id="UP000009145">
    <property type="component" value="Chromosome"/>
</dbReference>
<comment type="function">
    <text evidence="10">Catalyzes the dephosphorylation of histidinol-phosphate to histidinol, the direct precursor of histidine.</text>
</comment>
<evidence type="ECO:0000313" key="12">
    <source>
        <dbReference type="Proteomes" id="UP000009145"/>
    </source>
</evidence>
<comment type="catalytic activity">
    <reaction evidence="9">
        <text>L-histidinol phosphate + H2O = L-histidinol + phosphate</text>
        <dbReference type="Rhea" id="RHEA:14465"/>
        <dbReference type="ChEBI" id="CHEBI:15377"/>
        <dbReference type="ChEBI" id="CHEBI:43474"/>
        <dbReference type="ChEBI" id="CHEBI:57699"/>
        <dbReference type="ChEBI" id="CHEBI:57980"/>
        <dbReference type="EC" id="3.1.3.15"/>
    </reaction>
    <physiologicalReaction direction="left-to-right" evidence="9">
        <dbReference type="Rhea" id="RHEA:14466"/>
    </physiologicalReaction>
</comment>
<proteinExistence type="inferred from homology"/>
<dbReference type="NCBIfam" id="TIGR01490">
    <property type="entry name" value="HAD-SF-IB-hyp1"/>
    <property type="match status" value="1"/>
</dbReference>
<accession>I1YJ08</accession>
<comment type="similarity">
    <text evidence="2">Belongs to the HAD-like hydrolase superfamily. SerB family.</text>
</comment>
<dbReference type="PATRIC" id="fig|754477.3.peg.1730"/>
<dbReference type="InterPro" id="IPR036412">
    <property type="entry name" value="HAD-like_sf"/>
</dbReference>
<dbReference type="PANTHER" id="PTHR43344">
    <property type="entry name" value="PHOSPHOSERINE PHOSPHATASE"/>
    <property type="match status" value="1"/>
</dbReference>
<evidence type="ECO:0000256" key="9">
    <source>
        <dbReference type="ARBA" id="ARBA00052092"/>
    </source>
</evidence>
<evidence type="ECO:0000256" key="8">
    <source>
        <dbReference type="ARBA" id="ARBA00033209"/>
    </source>
</evidence>
<dbReference type="InterPro" id="IPR023214">
    <property type="entry name" value="HAD_sf"/>
</dbReference>
<dbReference type="KEGG" id="mec:Q7C_1760"/>
<keyword evidence="7" id="KW-0460">Magnesium</keyword>
<dbReference type="GO" id="GO:0004401">
    <property type="term" value="F:histidinol-phosphatase activity"/>
    <property type="evidence" value="ECO:0007669"/>
    <property type="project" value="UniProtKB-EC"/>
</dbReference>
<keyword evidence="5" id="KW-0479">Metal-binding</keyword>
<dbReference type="Gene3D" id="1.20.1440.100">
    <property type="entry name" value="SG protein - dephosphorylation function"/>
    <property type="match status" value="1"/>
</dbReference>
<dbReference type="CDD" id="cd02612">
    <property type="entry name" value="HAD_PGPPase"/>
    <property type="match status" value="1"/>
</dbReference>
<dbReference type="SUPFAM" id="SSF56784">
    <property type="entry name" value="HAD-like"/>
    <property type="match status" value="1"/>
</dbReference>
<evidence type="ECO:0000256" key="10">
    <source>
        <dbReference type="ARBA" id="ARBA00053547"/>
    </source>
</evidence>
<keyword evidence="12" id="KW-1185">Reference proteome</keyword>
<evidence type="ECO:0000256" key="6">
    <source>
        <dbReference type="ARBA" id="ARBA00022801"/>
    </source>
</evidence>
<dbReference type="InterPro" id="IPR006385">
    <property type="entry name" value="HAD_hydro_SerB1"/>
</dbReference>
<evidence type="ECO:0000256" key="4">
    <source>
        <dbReference type="ARBA" id="ARBA00021697"/>
    </source>
</evidence>
<evidence type="ECO:0000256" key="7">
    <source>
        <dbReference type="ARBA" id="ARBA00022842"/>
    </source>
</evidence>
<dbReference type="EC" id="3.1.3.15" evidence="3"/>
<reference evidence="11 12" key="1">
    <citation type="journal article" date="2012" name="J. Bacteriol.">
        <title>Complete genome sequences of Methylophaga sp. strain JAM1 and Methylophaga sp. strain JAM7.</title>
        <authorList>
            <person name="Villeneuve C."/>
            <person name="Martineau C."/>
            <person name="Mauffrey F."/>
            <person name="Villemur R."/>
        </authorList>
    </citation>
    <scope>NUCLEOTIDE SEQUENCE [LARGE SCALE GENOMIC DNA]</scope>
    <source>
        <strain evidence="11 12">JAM7</strain>
    </source>
</reference>
<dbReference type="NCBIfam" id="TIGR01488">
    <property type="entry name" value="HAD-SF-IB"/>
    <property type="match status" value="1"/>
</dbReference>
<gene>
    <name evidence="11" type="ordered locus">Q7C_1760</name>
</gene>
<evidence type="ECO:0000313" key="11">
    <source>
        <dbReference type="EMBL" id="AFJ02901.1"/>
    </source>
</evidence>
<dbReference type="eggNOG" id="COG0560">
    <property type="taxonomic scope" value="Bacteria"/>
</dbReference>
<dbReference type="Pfam" id="PF12710">
    <property type="entry name" value="HAD"/>
    <property type="match status" value="1"/>
</dbReference>
<organism evidence="11 12">
    <name type="scientific">Methylophaga frappieri (strain ATCC BAA-2434 / DSM 25690 / JAM7)</name>
    <dbReference type="NCBI Taxonomy" id="754477"/>
    <lineage>
        <taxon>Bacteria</taxon>
        <taxon>Pseudomonadati</taxon>
        <taxon>Pseudomonadota</taxon>
        <taxon>Gammaproteobacteria</taxon>
        <taxon>Thiotrichales</taxon>
        <taxon>Piscirickettsiaceae</taxon>
        <taxon>Methylophaga</taxon>
    </lineage>
</organism>
<sequence length="241" mass="27556">MPSEVATHFVLQWTTFFLSMQRNTMALAIFDLDNTLLGGDSDYLWGRYLAENNIVDAKAYHEANLAFYHDYQAGQLDINAFLEFVFTPLKENTLPDLLQWREAYLQEKIRPIMLPKASELITYHRQQGDTLLIITATNRFLTQPIAEALGIEHLIATEPEMIDGRYTGKVAGIPSFQDGKVSRLTTWLSEQDETLEDSIFYSDSHNDLPLLEKVTFPVAVDPDATLRKVAEQRGWKILSLR</sequence>
<dbReference type="HOGENOM" id="CLU_052657_1_1_6"/>
<dbReference type="FunFam" id="3.40.50.1000:FF:000025">
    <property type="entry name" value="HAD hydrolase, family IB"/>
    <property type="match status" value="1"/>
</dbReference>
<evidence type="ECO:0000256" key="3">
    <source>
        <dbReference type="ARBA" id="ARBA00013085"/>
    </source>
</evidence>
<dbReference type="Gene3D" id="3.40.50.1000">
    <property type="entry name" value="HAD superfamily/HAD-like"/>
    <property type="match status" value="1"/>
</dbReference>
<evidence type="ECO:0000256" key="1">
    <source>
        <dbReference type="ARBA" id="ARBA00004970"/>
    </source>
</evidence>
<evidence type="ECO:0000256" key="5">
    <source>
        <dbReference type="ARBA" id="ARBA00022723"/>
    </source>
</evidence>
<dbReference type="GO" id="GO:0046872">
    <property type="term" value="F:metal ion binding"/>
    <property type="evidence" value="ECO:0007669"/>
    <property type="project" value="UniProtKB-KW"/>
</dbReference>
<dbReference type="AlphaFoldDB" id="I1YJ08"/>
<dbReference type="EMBL" id="CP003380">
    <property type="protein sequence ID" value="AFJ02901.1"/>
    <property type="molecule type" value="Genomic_DNA"/>
</dbReference>
<comment type="pathway">
    <text evidence="1">Amino-acid biosynthesis; L-histidine biosynthesis; L-histidine from 5-phospho-alpha-D-ribose 1-diphosphate: step 8/9.</text>
</comment>
<protein>
    <recommendedName>
        <fullName evidence="4">Histidinol-phosphatase</fullName>
        <ecNumber evidence="3">3.1.3.15</ecNumber>
    </recommendedName>
    <alternativeName>
        <fullName evidence="8">Histidinol-phosphate phosphatase</fullName>
    </alternativeName>
</protein>
<evidence type="ECO:0000256" key="2">
    <source>
        <dbReference type="ARBA" id="ARBA00009184"/>
    </source>
</evidence>